<dbReference type="InterPro" id="IPR029044">
    <property type="entry name" value="Nucleotide-diphossugar_trans"/>
</dbReference>
<comment type="function">
    <text evidence="7">Catalyzes the formation of 4-diphosphocytidyl-2-C-methyl-D-erythritol from CTP and 2-C-methyl-D-erythritol 4-phosphate (MEP).</text>
</comment>
<feature type="site" description="Positions MEP for the nucleophilic attack" evidence="7">
    <location>
        <position position="224"/>
    </location>
</feature>
<dbReference type="PANTHER" id="PTHR32125:SF4">
    <property type="entry name" value="2-C-METHYL-D-ERYTHRITOL 4-PHOSPHATE CYTIDYLYLTRANSFERASE, CHLOROPLASTIC"/>
    <property type="match status" value="1"/>
</dbReference>
<dbReference type="HAMAP" id="MF_00108">
    <property type="entry name" value="IspD"/>
    <property type="match status" value="1"/>
</dbReference>
<comment type="catalytic activity">
    <reaction evidence="1 7">
        <text>2-C-methyl-D-erythritol 4-phosphate + CTP + H(+) = 4-CDP-2-C-methyl-D-erythritol + diphosphate</text>
        <dbReference type="Rhea" id="RHEA:13429"/>
        <dbReference type="ChEBI" id="CHEBI:15378"/>
        <dbReference type="ChEBI" id="CHEBI:33019"/>
        <dbReference type="ChEBI" id="CHEBI:37563"/>
        <dbReference type="ChEBI" id="CHEBI:57823"/>
        <dbReference type="ChEBI" id="CHEBI:58262"/>
        <dbReference type="EC" id="2.7.7.60"/>
    </reaction>
</comment>
<evidence type="ECO:0000256" key="3">
    <source>
        <dbReference type="ARBA" id="ARBA00009789"/>
    </source>
</evidence>
<dbReference type="Proteomes" id="UP000831607">
    <property type="component" value="Chromosome"/>
</dbReference>
<protein>
    <recommendedName>
        <fullName evidence="7">2-C-methyl-D-erythritol 4-phosphate cytidylyltransferase</fullName>
        <ecNumber evidence="7">2.7.7.60</ecNumber>
    </recommendedName>
    <alternativeName>
        <fullName evidence="7">4-diphosphocytidyl-2C-methyl-D-erythritol synthase</fullName>
    </alternativeName>
    <alternativeName>
        <fullName evidence="7">MEP cytidylyltransferase</fullName>
        <shortName evidence="7">MCT</shortName>
    </alternativeName>
</protein>
<evidence type="ECO:0000256" key="4">
    <source>
        <dbReference type="ARBA" id="ARBA00022679"/>
    </source>
</evidence>
<reference evidence="8 9" key="1">
    <citation type="submission" date="2020-11" db="EMBL/GenBank/DDBJ databases">
        <title>Algicoccus daihaiensis sp.nov., isolated from Daihai Lake in Inner Mongolia.</title>
        <authorList>
            <person name="Kai J."/>
        </authorList>
    </citation>
    <scope>NUCLEOTIDE SEQUENCE [LARGE SCALE GENOMIC DNA]</scope>
    <source>
        <strain evidence="9">f23</strain>
    </source>
</reference>
<dbReference type="InterPro" id="IPR001228">
    <property type="entry name" value="IspD"/>
</dbReference>
<dbReference type="EC" id="2.7.7.60" evidence="7"/>
<evidence type="ECO:0000256" key="7">
    <source>
        <dbReference type="HAMAP-Rule" id="MF_00108"/>
    </source>
</evidence>
<proteinExistence type="inferred from homology"/>
<feature type="site" description="Transition state stabilizer" evidence="7">
    <location>
        <position position="31"/>
    </location>
</feature>
<dbReference type="PANTHER" id="PTHR32125">
    <property type="entry name" value="2-C-METHYL-D-ERYTHRITOL 4-PHOSPHATE CYTIDYLYLTRANSFERASE, CHLOROPLASTIC"/>
    <property type="match status" value="1"/>
</dbReference>
<evidence type="ECO:0000256" key="2">
    <source>
        <dbReference type="ARBA" id="ARBA00004787"/>
    </source>
</evidence>
<dbReference type="EMBL" id="CP063982">
    <property type="protein sequence ID" value="UOD51054.1"/>
    <property type="molecule type" value="Genomic_DNA"/>
</dbReference>
<accession>A0ABY4ALK1</accession>
<dbReference type="CDD" id="cd02516">
    <property type="entry name" value="CDP-ME_synthetase"/>
    <property type="match status" value="1"/>
</dbReference>
<gene>
    <name evidence="7" type="primary">ispD</name>
    <name evidence="8" type="ORF">DHf2319_03875</name>
</gene>
<feature type="site" description="Positions MEP for the nucleophilic attack" evidence="7">
    <location>
        <position position="168"/>
    </location>
</feature>
<evidence type="ECO:0000313" key="9">
    <source>
        <dbReference type="Proteomes" id="UP000831607"/>
    </source>
</evidence>
<name>A0ABY4ALK1_9BURK</name>
<keyword evidence="6 7" id="KW-0414">Isoprene biosynthesis</keyword>
<sequence length="238" mass="25531">MNDARTLPIHGLVPAGGVGTRAQTPGVQTPKQYRSIKGQTMLSWSVRALLADRRVANVVVGVQLEDSLARQCLSDLSGVKVLPTGGASRALTVLQTLEHSGFDDNDWVLVHDAARPGLPQDNLSALIDACLREQRGGLLAMPAADTVKLANTGQSSGGIVEVGKTLDRQTIWLAQTPQMFRAGQLRDALSRALAADVEVTDEASAMEWAGYKPLLINGSARNLKVTLPEDFEWIRGML</sequence>
<dbReference type="SUPFAM" id="SSF53448">
    <property type="entry name" value="Nucleotide-diphospho-sugar transferases"/>
    <property type="match status" value="1"/>
</dbReference>
<dbReference type="Gene3D" id="3.90.550.10">
    <property type="entry name" value="Spore Coat Polysaccharide Biosynthesis Protein SpsA, Chain A"/>
    <property type="match status" value="1"/>
</dbReference>
<dbReference type="RefSeq" id="WP_243479484.1">
    <property type="nucleotide sequence ID" value="NZ_CP063982.1"/>
</dbReference>
<dbReference type="PROSITE" id="PS01295">
    <property type="entry name" value="ISPD"/>
    <property type="match status" value="1"/>
</dbReference>
<dbReference type="GO" id="GO:0050518">
    <property type="term" value="F:2-C-methyl-D-erythritol 4-phosphate cytidylyltransferase activity"/>
    <property type="evidence" value="ECO:0007669"/>
    <property type="project" value="UniProtKB-EC"/>
</dbReference>
<dbReference type="InterPro" id="IPR034683">
    <property type="entry name" value="IspD/TarI"/>
</dbReference>
<feature type="site" description="Transition state stabilizer" evidence="7">
    <location>
        <position position="21"/>
    </location>
</feature>
<evidence type="ECO:0000256" key="6">
    <source>
        <dbReference type="ARBA" id="ARBA00023229"/>
    </source>
</evidence>
<comment type="similarity">
    <text evidence="3 7">Belongs to the IspD/TarI cytidylyltransferase family. IspD subfamily.</text>
</comment>
<dbReference type="InterPro" id="IPR018294">
    <property type="entry name" value="ISPD_synthase_CS"/>
</dbReference>
<comment type="pathway">
    <text evidence="2 7">Isoprenoid biosynthesis; isopentenyl diphosphate biosynthesis via DXP pathway; isopentenyl diphosphate from 1-deoxy-D-xylulose 5-phosphate: step 2/6.</text>
</comment>
<organism evidence="8 9">
    <name type="scientific">Orrella daihaiensis</name>
    <dbReference type="NCBI Taxonomy" id="2782176"/>
    <lineage>
        <taxon>Bacteria</taxon>
        <taxon>Pseudomonadati</taxon>
        <taxon>Pseudomonadota</taxon>
        <taxon>Betaproteobacteria</taxon>
        <taxon>Burkholderiales</taxon>
        <taxon>Alcaligenaceae</taxon>
        <taxon>Orrella</taxon>
    </lineage>
</organism>
<evidence type="ECO:0000256" key="5">
    <source>
        <dbReference type="ARBA" id="ARBA00022695"/>
    </source>
</evidence>
<dbReference type="InterPro" id="IPR050088">
    <property type="entry name" value="IspD/TarI_cytidylyltransf_bact"/>
</dbReference>
<evidence type="ECO:0000256" key="1">
    <source>
        <dbReference type="ARBA" id="ARBA00001282"/>
    </source>
</evidence>
<dbReference type="NCBIfam" id="TIGR00453">
    <property type="entry name" value="ispD"/>
    <property type="match status" value="1"/>
</dbReference>
<evidence type="ECO:0000313" key="8">
    <source>
        <dbReference type="EMBL" id="UOD51054.1"/>
    </source>
</evidence>
<keyword evidence="5 7" id="KW-0548">Nucleotidyltransferase</keyword>
<dbReference type="Pfam" id="PF01128">
    <property type="entry name" value="IspD"/>
    <property type="match status" value="1"/>
</dbReference>
<keyword evidence="4 7" id="KW-0808">Transferase</keyword>
<keyword evidence="9" id="KW-1185">Reference proteome</keyword>